<protein>
    <submittedName>
        <fullName evidence="3">Aldo/keto reductase</fullName>
    </submittedName>
</protein>
<gene>
    <name evidence="3" type="ORF">CUT44_02675</name>
</gene>
<accession>A0A2M8MBP9</accession>
<dbReference type="InterPro" id="IPR020471">
    <property type="entry name" value="AKR"/>
</dbReference>
<feature type="domain" description="NADP-dependent oxidoreductase" evidence="2">
    <location>
        <begin position="67"/>
        <end position="339"/>
    </location>
</feature>
<evidence type="ECO:0000313" key="3">
    <source>
        <dbReference type="EMBL" id="PJF01576.1"/>
    </source>
</evidence>
<dbReference type="Gene3D" id="3.20.20.100">
    <property type="entry name" value="NADP-dependent oxidoreductase domain"/>
    <property type="match status" value="1"/>
</dbReference>
<dbReference type="PANTHER" id="PTHR43638:SF3">
    <property type="entry name" value="ALDEHYDE REDUCTASE"/>
    <property type="match status" value="1"/>
</dbReference>
<keyword evidence="4" id="KW-1185">Reference proteome</keyword>
<dbReference type="GO" id="GO:0016491">
    <property type="term" value="F:oxidoreductase activity"/>
    <property type="evidence" value="ECO:0007669"/>
    <property type="project" value="InterPro"/>
</dbReference>
<dbReference type="Pfam" id="PF00248">
    <property type="entry name" value="Aldo_ket_red"/>
    <property type="match status" value="1"/>
</dbReference>
<dbReference type="EMBL" id="PGGW01000010">
    <property type="protein sequence ID" value="PJF01576.1"/>
    <property type="molecule type" value="Genomic_DNA"/>
</dbReference>
<dbReference type="PRINTS" id="PR00069">
    <property type="entry name" value="ALDKETRDTASE"/>
</dbReference>
<comment type="caution">
    <text evidence="3">The sequence shown here is derived from an EMBL/GenBank/DDBJ whole genome shotgun (WGS) entry which is preliminary data.</text>
</comment>
<dbReference type="AlphaFoldDB" id="A0A2M8MBP9"/>
<dbReference type="CDD" id="cd19088">
    <property type="entry name" value="AKR_AKR13B1"/>
    <property type="match status" value="1"/>
</dbReference>
<sequence length="349" mass="36858">MAGQGRAPRAGRGPGARRPDRPPGAVALPGRTAAHRPAFHHRGDSVLNTPATPATPTAALAGRTVLRIGYGALQLERLRDRRDDAVALLRRAVELGVDHVDTAEFYGFGFANDVIREVLRPEDDVLVVTKVGAAPDPDGPLPLRLAQRPEQLRAGVEENLRGLGLDRLPVVNLRRLDSGPGLRPEGDQVVDLEDQLAVLTALRDEGKIGAIGLSCVTLDVLRRALPAGIVCVQNAYSLISRGDEDMLELCAAEGIAWVPFFPIGGAFPGVPKVTDEPTVRAVAESLGVTPAQVALAWLLHHAPHVLPIPGTADVAHLEDNMAAAEIAFDAATLATLDAVESRSNEVALG</sequence>
<dbReference type="SUPFAM" id="SSF51430">
    <property type="entry name" value="NAD(P)-linked oxidoreductase"/>
    <property type="match status" value="1"/>
</dbReference>
<dbReference type="PANTHER" id="PTHR43638">
    <property type="entry name" value="OXIDOREDUCTASE, ALDO/KETO REDUCTASE FAMILY PROTEIN"/>
    <property type="match status" value="1"/>
</dbReference>
<evidence type="ECO:0000256" key="1">
    <source>
        <dbReference type="SAM" id="MobiDB-lite"/>
    </source>
</evidence>
<feature type="region of interest" description="Disordered" evidence="1">
    <location>
        <begin position="1"/>
        <end position="29"/>
    </location>
</feature>
<feature type="compositionally biased region" description="Low complexity" evidence="1">
    <location>
        <begin position="1"/>
        <end position="11"/>
    </location>
</feature>
<name>A0A2M8MBP9_9ACTN</name>
<evidence type="ECO:0000259" key="2">
    <source>
        <dbReference type="Pfam" id="PF00248"/>
    </source>
</evidence>
<proteinExistence type="predicted"/>
<dbReference type="Proteomes" id="UP000230407">
    <property type="component" value="Unassembled WGS sequence"/>
</dbReference>
<dbReference type="InterPro" id="IPR023210">
    <property type="entry name" value="NADP_OxRdtase_dom"/>
</dbReference>
<dbReference type="InterPro" id="IPR036812">
    <property type="entry name" value="NAD(P)_OxRdtase_dom_sf"/>
</dbReference>
<organism evidence="3 4">
    <name type="scientific">Streptomyces carminius</name>
    <dbReference type="NCBI Taxonomy" id="2665496"/>
    <lineage>
        <taxon>Bacteria</taxon>
        <taxon>Bacillati</taxon>
        <taxon>Actinomycetota</taxon>
        <taxon>Actinomycetes</taxon>
        <taxon>Kitasatosporales</taxon>
        <taxon>Streptomycetaceae</taxon>
        <taxon>Streptomyces</taxon>
    </lineage>
</organism>
<reference evidence="3 4" key="1">
    <citation type="submission" date="2017-11" db="EMBL/GenBank/DDBJ databases">
        <title>Streptomyces carmine sp. nov., a novel actinomycete isolated from Sophora alopecuroides in Xinjiang, China.</title>
        <authorList>
            <person name="Wang Y."/>
            <person name="Luo X."/>
            <person name="Wan C."/>
            <person name="Zhang L."/>
        </authorList>
    </citation>
    <scope>NUCLEOTIDE SEQUENCE [LARGE SCALE GENOMIC DNA]</scope>
    <source>
        <strain evidence="3 4">TRM SA0054</strain>
    </source>
</reference>
<evidence type="ECO:0000313" key="4">
    <source>
        <dbReference type="Proteomes" id="UP000230407"/>
    </source>
</evidence>